<evidence type="ECO:0000313" key="1">
    <source>
        <dbReference type="EMBL" id="KAK9696558.1"/>
    </source>
</evidence>
<dbReference type="EMBL" id="JASPKY010000447">
    <property type="protein sequence ID" value="KAK9696558.1"/>
    <property type="molecule type" value="Genomic_DNA"/>
</dbReference>
<comment type="caution">
    <text evidence="1">The sequence shown here is derived from an EMBL/GenBank/DDBJ whole genome shotgun (WGS) entry which is preliminary data.</text>
</comment>
<name>A0AAW1J1F1_POPJA</name>
<protein>
    <submittedName>
        <fullName evidence="1">Uncharacterized protein</fullName>
    </submittedName>
</protein>
<dbReference type="Proteomes" id="UP001458880">
    <property type="component" value="Unassembled WGS sequence"/>
</dbReference>
<reference evidence="1 2" key="1">
    <citation type="journal article" date="2024" name="BMC Genomics">
        <title>De novo assembly and annotation of Popillia japonica's genome with initial clues to its potential as an invasive pest.</title>
        <authorList>
            <person name="Cucini C."/>
            <person name="Boschi S."/>
            <person name="Funari R."/>
            <person name="Cardaioli E."/>
            <person name="Iannotti N."/>
            <person name="Marturano G."/>
            <person name="Paoli F."/>
            <person name="Bruttini M."/>
            <person name="Carapelli A."/>
            <person name="Frati F."/>
            <person name="Nardi F."/>
        </authorList>
    </citation>
    <scope>NUCLEOTIDE SEQUENCE [LARGE SCALE GENOMIC DNA]</scope>
    <source>
        <strain evidence="1">DMR45628</strain>
    </source>
</reference>
<organism evidence="1 2">
    <name type="scientific">Popillia japonica</name>
    <name type="common">Japanese beetle</name>
    <dbReference type="NCBI Taxonomy" id="7064"/>
    <lineage>
        <taxon>Eukaryota</taxon>
        <taxon>Metazoa</taxon>
        <taxon>Ecdysozoa</taxon>
        <taxon>Arthropoda</taxon>
        <taxon>Hexapoda</taxon>
        <taxon>Insecta</taxon>
        <taxon>Pterygota</taxon>
        <taxon>Neoptera</taxon>
        <taxon>Endopterygota</taxon>
        <taxon>Coleoptera</taxon>
        <taxon>Polyphaga</taxon>
        <taxon>Scarabaeiformia</taxon>
        <taxon>Scarabaeidae</taxon>
        <taxon>Rutelinae</taxon>
        <taxon>Popillia</taxon>
    </lineage>
</organism>
<gene>
    <name evidence="1" type="ORF">QE152_g31498</name>
</gene>
<keyword evidence="2" id="KW-1185">Reference proteome</keyword>
<proteinExistence type="predicted"/>
<accession>A0AAW1J1F1</accession>
<dbReference type="AlphaFoldDB" id="A0AAW1J1F1"/>
<evidence type="ECO:0000313" key="2">
    <source>
        <dbReference type="Proteomes" id="UP001458880"/>
    </source>
</evidence>
<sequence length="85" mass="9176">MNNSNPIELQILGDLTLDELLRELRDGAELSQSTWPDSGIEITIFPPTNDILTAEDSGEEDCGDINNLPGAQLNASAKLNSCSLF</sequence>